<keyword evidence="2" id="KW-1185">Reference proteome</keyword>
<name>A0ABW1YRE9_9GAMM</name>
<organism evidence="1 2">
    <name type="scientific">Microbulbifer taiwanensis</name>
    <dbReference type="NCBI Taxonomy" id="986746"/>
    <lineage>
        <taxon>Bacteria</taxon>
        <taxon>Pseudomonadati</taxon>
        <taxon>Pseudomonadota</taxon>
        <taxon>Gammaproteobacteria</taxon>
        <taxon>Cellvibrionales</taxon>
        <taxon>Microbulbiferaceae</taxon>
        <taxon>Microbulbifer</taxon>
    </lineage>
</organism>
<gene>
    <name evidence="1" type="ORF">ACFQBM_16690</name>
</gene>
<sequence length="277" mass="29550">MTGRFTSVIRTIGLLCVIGGYAHWLGAQTPETESGHCAAELDAGYFTPLIPTSAQTSELCFAQSGEFDGAEQFLLIDVAAQPRSYPSVSNAIHLSDWQVKTKFFLKNKPLLIVAEPYKRHPLARLCNELIQNGFQHPKILIGSSATNNGERRSAIAPVDDFIVEVSNFGVVTVATNRKVADELAALGIPAVAVESGSNLKAAVRDATINYSLNGYLPVFIVGKLEDELDLEKRLNEAPVNEAFVVSGGIEGIKAALKTSALSAAKRLHPVGVSSCAG</sequence>
<dbReference type="EMBL" id="JBHSVR010000001">
    <property type="protein sequence ID" value="MFC6634928.1"/>
    <property type="molecule type" value="Genomic_DNA"/>
</dbReference>
<dbReference type="Proteomes" id="UP001596425">
    <property type="component" value="Unassembled WGS sequence"/>
</dbReference>
<comment type="caution">
    <text evidence="1">The sequence shown here is derived from an EMBL/GenBank/DDBJ whole genome shotgun (WGS) entry which is preliminary data.</text>
</comment>
<protein>
    <submittedName>
        <fullName evidence="1">Uncharacterized protein</fullName>
    </submittedName>
</protein>
<accession>A0ABW1YRE9</accession>
<proteinExistence type="predicted"/>
<dbReference type="RefSeq" id="WP_193191117.1">
    <property type="nucleotide sequence ID" value="NZ_JACZFR010000017.1"/>
</dbReference>
<reference evidence="2" key="1">
    <citation type="journal article" date="2019" name="Int. J. Syst. Evol. Microbiol.">
        <title>The Global Catalogue of Microorganisms (GCM) 10K type strain sequencing project: providing services to taxonomists for standard genome sequencing and annotation.</title>
        <authorList>
            <consortium name="The Broad Institute Genomics Platform"/>
            <consortium name="The Broad Institute Genome Sequencing Center for Infectious Disease"/>
            <person name="Wu L."/>
            <person name="Ma J."/>
        </authorList>
    </citation>
    <scope>NUCLEOTIDE SEQUENCE [LARGE SCALE GENOMIC DNA]</scope>
    <source>
        <strain evidence="2">CGMCC 1.13718</strain>
    </source>
</reference>
<evidence type="ECO:0000313" key="1">
    <source>
        <dbReference type="EMBL" id="MFC6634928.1"/>
    </source>
</evidence>
<evidence type="ECO:0000313" key="2">
    <source>
        <dbReference type="Proteomes" id="UP001596425"/>
    </source>
</evidence>